<proteinExistence type="predicted"/>
<dbReference type="InterPro" id="IPR011576">
    <property type="entry name" value="Pyridox_Oxase_N"/>
</dbReference>
<dbReference type="SUPFAM" id="SSF50475">
    <property type="entry name" value="FMN-binding split barrel"/>
    <property type="match status" value="1"/>
</dbReference>
<dbReference type="PANTHER" id="PTHR39336">
    <property type="entry name" value="PYRIDOXAMINE PHOSPHATE OXIDASE FAMILY PROTEIN (AFU_ORTHOLOGUE AFUA_6G11440)"/>
    <property type="match status" value="1"/>
</dbReference>
<gene>
    <name evidence="2" type="ORF">GA0061101_12094</name>
</gene>
<evidence type="ECO:0000313" key="3">
    <source>
        <dbReference type="Proteomes" id="UP000199205"/>
    </source>
</evidence>
<dbReference type="PANTHER" id="PTHR39336:SF1">
    <property type="entry name" value="PYRIDOXAMINE PHOSPHATE OXIDASE FAMILY PROTEIN (AFU_ORTHOLOGUE AFUA_6G11440)"/>
    <property type="match status" value="1"/>
</dbReference>
<dbReference type="Gene3D" id="2.30.110.10">
    <property type="entry name" value="Electron Transport, Fmn-binding Protein, Chain A"/>
    <property type="match status" value="1"/>
</dbReference>
<dbReference type="OrthoDB" id="115989at2"/>
<dbReference type="RefSeq" id="WP_092576007.1">
    <property type="nucleotide sequence ID" value="NZ_FMAF01000020.1"/>
</dbReference>
<protein>
    <submittedName>
        <fullName evidence="2">Pyridoxamine 5'-phosphate oxidase</fullName>
    </submittedName>
</protein>
<reference evidence="2 3" key="1">
    <citation type="submission" date="2016-08" db="EMBL/GenBank/DDBJ databases">
        <authorList>
            <person name="Seilhamer J.J."/>
        </authorList>
    </citation>
    <scope>NUCLEOTIDE SEQUENCE [LARGE SCALE GENOMIC DNA]</scope>
    <source>
        <strain evidence="2 3">P1-7</strain>
    </source>
</reference>
<accession>A0A1C3WZC0</accession>
<evidence type="ECO:0000313" key="2">
    <source>
        <dbReference type="EMBL" id="SCB45236.1"/>
    </source>
</evidence>
<dbReference type="InterPro" id="IPR012349">
    <property type="entry name" value="Split_barrel_FMN-bd"/>
</dbReference>
<evidence type="ECO:0000259" key="1">
    <source>
        <dbReference type="Pfam" id="PF01243"/>
    </source>
</evidence>
<dbReference type="AlphaFoldDB" id="A0A1C3WZC0"/>
<dbReference type="Pfam" id="PF01243">
    <property type="entry name" value="PNPOx_N"/>
    <property type="match status" value="1"/>
</dbReference>
<feature type="domain" description="Pyridoxamine 5'-phosphate oxidase N-terminal" evidence="1">
    <location>
        <begin position="8"/>
        <end position="134"/>
    </location>
</feature>
<sequence length="184" mass="20714">MAKQFSSIDDRLRDFIARQHIFFTASATANFRVNVSPRETLCLRIISPNTAIYLDRTGSGNETSAHMKADGRLTIMFCAMEGPPMILRLYGRGRIMHRASPEYRELLHDHYAGDEPLGARQIVWLDIDLVQTSCGFGVPLFSYEGERPSLDQWAKAKGPDGIEEYRREKNALSMDGLPTGLFDG</sequence>
<dbReference type="Proteomes" id="UP000199205">
    <property type="component" value="Unassembled WGS sequence"/>
</dbReference>
<dbReference type="EMBL" id="FMAF01000020">
    <property type="protein sequence ID" value="SCB45236.1"/>
    <property type="molecule type" value="Genomic_DNA"/>
</dbReference>
<name>A0A1C3WZC0_9HYPH</name>
<organism evidence="2 3">
    <name type="scientific">Rhizobium lusitanum</name>
    <dbReference type="NCBI Taxonomy" id="293958"/>
    <lineage>
        <taxon>Bacteria</taxon>
        <taxon>Pseudomonadati</taxon>
        <taxon>Pseudomonadota</taxon>
        <taxon>Alphaproteobacteria</taxon>
        <taxon>Hyphomicrobiales</taxon>
        <taxon>Rhizobiaceae</taxon>
        <taxon>Rhizobium/Agrobacterium group</taxon>
        <taxon>Rhizobium</taxon>
    </lineage>
</organism>